<evidence type="ECO:0000256" key="2">
    <source>
        <dbReference type="SAM" id="MobiDB-lite"/>
    </source>
</evidence>
<dbReference type="InterPro" id="IPR036396">
    <property type="entry name" value="Cyt_P450_sf"/>
</dbReference>
<comment type="similarity">
    <text evidence="1">Belongs to the cytochrome P450 family.</text>
</comment>
<dbReference type="SUPFAM" id="SSF48264">
    <property type="entry name" value="Cytochrome P450"/>
    <property type="match status" value="1"/>
</dbReference>
<dbReference type="GO" id="GO:0020037">
    <property type="term" value="F:heme binding"/>
    <property type="evidence" value="ECO:0007669"/>
    <property type="project" value="InterPro"/>
</dbReference>
<evidence type="ECO:0000313" key="4">
    <source>
        <dbReference type="Proteomes" id="UP000646523"/>
    </source>
</evidence>
<dbReference type="PRINTS" id="PR00359">
    <property type="entry name" value="BP450"/>
</dbReference>
<dbReference type="GO" id="GO:0016705">
    <property type="term" value="F:oxidoreductase activity, acting on paired donors, with incorporation or reduction of molecular oxygen"/>
    <property type="evidence" value="ECO:0007669"/>
    <property type="project" value="InterPro"/>
</dbReference>
<sequence length="442" mass="48608">MTKLPASPADSADSAGSSPHSGGLLDGYPDHTDAARLYEPETYDDPGPLYEQLRRAYGPVVPVLLDGDVPAWLVVGYRELHHVTSQPQLFGRDPRRWNLREIVPPDWPLRMYVSWSPTMVFTEGAERMRRGGALGDALDAIDRTELTLVCERIADLVIDAFAGDGRADLISQYAYRIPAQVVARLFGMSESEAPEMAEEIKIVMDGGEDAHAMLGPIVGRMARLMESKRAQPGRDLMSILLAHSARLTDDEIVQDAMALVMASHGTSSNWIGNTLRLMLVDDQFQMDLQGGRSSVSEALNQVLWKDPPMQNTPARYAVQDCELAGHRIRRGDLLVLSLAAANADPQVQPAASTFSGPNRAHMAFSHGEYGCPFPGPELGEIIAKTAVEVLLDRLPDVRLEVEPADLRWRRSIWIRALESLPVQFAPTMPAGPPSPHSWADLR</sequence>
<dbReference type="GO" id="GO:0005506">
    <property type="term" value="F:iron ion binding"/>
    <property type="evidence" value="ECO:0007669"/>
    <property type="project" value="InterPro"/>
</dbReference>
<reference evidence="3" key="2">
    <citation type="submission" date="2020-09" db="EMBL/GenBank/DDBJ databases">
        <authorList>
            <person name="Sun Q."/>
            <person name="Zhou Y."/>
        </authorList>
    </citation>
    <scope>NUCLEOTIDE SEQUENCE</scope>
    <source>
        <strain evidence="3">CGMCC 4.7368</strain>
    </source>
</reference>
<name>A0A917Z160_9ACTN</name>
<dbReference type="Gene3D" id="1.10.630.10">
    <property type="entry name" value="Cytochrome P450"/>
    <property type="match status" value="1"/>
</dbReference>
<dbReference type="Proteomes" id="UP000646523">
    <property type="component" value="Unassembled WGS sequence"/>
</dbReference>
<reference evidence="3" key="1">
    <citation type="journal article" date="2014" name="Int. J. Syst. Evol. Microbiol.">
        <title>Complete genome sequence of Corynebacterium casei LMG S-19264T (=DSM 44701T), isolated from a smear-ripened cheese.</title>
        <authorList>
            <consortium name="US DOE Joint Genome Institute (JGI-PGF)"/>
            <person name="Walter F."/>
            <person name="Albersmeier A."/>
            <person name="Kalinowski J."/>
            <person name="Ruckert C."/>
        </authorList>
    </citation>
    <scope>NUCLEOTIDE SEQUENCE</scope>
    <source>
        <strain evidence="3">CGMCC 4.7368</strain>
    </source>
</reference>
<protein>
    <submittedName>
        <fullName evidence="3">Cytochrome P450</fullName>
    </submittedName>
</protein>
<comment type="caution">
    <text evidence="3">The sequence shown here is derived from an EMBL/GenBank/DDBJ whole genome shotgun (WGS) entry which is preliminary data.</text>
</comment>
<evidence type="ECO:0000313" key="3">
    <source>
        <dbReference type="EMBL" id="GGO70111.1"/>
    </source>
</evidence>
<evidence type="ECO:0000256" key="1">
    <source>
        <dbReference type="ARBA" id="ARBA00010617"/>
    </source>
</evidence>
<dbReference type="PANTHER" id="PTHR46696:SF1">
    <property type="entry name" value="CYTOCHROME P450 YJIB-RELATED"/>
    <property type="match status" value="1"/>
</dbReference>
<dbReference type="PANTHER" id="PTHR46696">
    <property type="entry name" value="P450, PUTATIVE (EUROFUNG)-RELATED"/>
    <property type="match status" value="1"/>
</dbReference>
<dbReference type="GO" id="GO:0004497">
    <property type="term" value="F:monooxygenase activity"/>
    <property type="evidence" value="ECO:0007669"/>
    <property type="project" value="InterPro"/>
</dbReference>
<accession>A0A917Z160</accession>
<dbReference type="EMBL" id="BMNH01000008">
    <property type="protein sequence ID" value="GGO70111.1"/>
    <property type="molecule type" value="Genomic_DNA"/>
</dbReference>
<dbReference type="CDD" id="cd20623">
    <property type="entry name" value="CYP_unk"/>
    <property type="match status" value="1"/>
</dbReference>
<keyword evidence="4" id="KW-1185">Reference proteome</keyword>
<dbReference type="InterPro" id="IPR002397">
    <property type="entry name" value="Cyt_P450_B"/>
</dbReference>
<proteinExistence type="inferred from homology"/>
<feature type="compositionally biased region" description="Low complexity" evidence="2">
    <location>
        <begin position="1"/>
        <end position="23"/>
    </location>
</feature>
<dbReference type="RefSeq" id="WP_225262825.1">
    <property type="nucleotide sequence ID" value="NZ_BMNH01000008.1"/>
</dbReference>
<organism evidence="3 4">
    <name type="scientific">Nonomuraea cavernae</name>
    <dbReference type="NCBI Taxonomy" id="2045107"/>
    <lineage>
        <taxon>Bacteria</taxon>
        <taxon>Bacillati</taxon>
        <taxon>Actinomycetota</taxon>
        <taxon>Actinomycetes</taxon>
        <taxon>Streptosporangiales</taxon>
        <taxon>Streptosporangiaceae</taxon>
        <taxon>Nonomuraea</taxon>
    </lineage>
</organism>
<feature type="region of interest" description="Disordered" evidence="2">
    <location>
        <begin position="1"/>
        <end position="31"/>
    </location>
</feature>
<dbReference type="AlphaFoldDB" id="A0A917Z160"/>
<gene>
    <name evidence="3" type="ORF">GCM10012289_32790</name>
</gene>